<comment type="caution">
    <text evidence="1">The sequence shown here is derived from an EMBL/GenBank/DDBJ whole genome shotgun (WGS) entry which is preliminary data.</text>
</comment>
<proteinExistence type="predicted"/>
<dbReference type="EMBL" id="LHQQ01000148">
    <property type="protein sequence ID" value="KOS40908.1"/>
    <property type="molecule type" value="Genomic_DNA"/>
</dbReference>
<sequence>MELANDLWPLWRTSETVQILCVTNREPRDIRSRLTFQLHQQLPLYSQRELSWPPNRQAKRMNSKMSMRCTKRLLSISLLPVTNHGL</sequence>
<evidence type="ECO:0000313" key="1">
    <source>
        <dbReference type="EMBL" id="KOS40908.1"/>
    </source>
</evidence>
<gene>
    <name evidence="1" type="ORF">ACN38_g8233</name>
</gene>
<organism evidence="1 2">
    <name type="scientific">Penicillium nordicum</name>
    <dbReference type="NCBI Taxonomy" id="229535"/>
    <lineage>
        <taxon>Eukaryota</taxon>
        <taxon>Fungi</taxon>
        <taxon>Dikarya</taxon>
        <taxon>Ascomycota</taxon>
        <taxon>Pezizomycotina</taxon>
        <taxon>Eurotiomycetes</taxon>
        <taxon>Eurotiomycetidae</taxon>
        <taxon>Eurotiales</taxon>
        <taxon>Aspergillaceae</taxon>
        <taxon>Penicillium</taxon>
    </lineage>
</organism>
<protein>
    <submittedName>
        <fullName evidence="1">Uncharacterized protein</fullName>
    </submittedName>
</protein>
<evidence type="ECO:0000313" key="2">
    <source>
        <dbReference type="Proteomes" id="UP000037696"/>
    </source>
</evidence>
<dbReference type="AlphaFoldDB" id="A0A0M8NXL3"/>
<dbReference type="Proteomes" id="UP000037696">
    <property type="component" value="Unassembled WGS sequence"/>
</dbReference>
<reference evidence="1 2" key="1">
    <citation type="submission" date="2015-08" db="EMBL/GenBank/DDBJ databases">
        <title>Genome sequencing of Penicillium nordicum.</title>
        <authorList>
            <person name="Nguyen H.D."/>
            <person name="Seifert K.A."/>
        </authorList>
    </citation>
    <scope>NUCLEOTIDE SEQUENCE [LARGE SCALE GENOMIC DNA]</scope>
    <source>
        <strain evidence="1 2">DAOMC 185683</strain>
    </source>
</reference>
<name>A0A0M8NXL3_9EURO</name>
<accession>A0A0M8NXL3</accession>
<keyword evidence="2" id="KW-1185">Reference proteome</keyword>